<sequence length="135" mass="15571">MKSSTLMSIGFLVLLIAITLSSVGSDLRLINISKGQYSRCFITKVDRIYSTFNGITNLYQNVYFYHGNKNNMHMQTVSDSPYYIEMIDYDCWSTDFSNESETVIIKKRESLSIQSISYIVVSLISHIFVMYKNLN</sequence>
<accession>A0A3G4ZRD5</accession>
<evidence type="ECO:0000256" key="1">
    <source>
        <dbReference type="SAM" id="Phobius"/>
    </source>
</evidence>
<reference evidence="2" key="1">
    <citation type="submission" date="2018-10" db="EMBL/GenBank/DDBJ databases">
        <title>Hidden diversity of soil giant viruses.</title>
        <authorList>
            <person name="Schulz F."/>
            <person name="Alteio L."/>
            <person name="Goudeau D."/>
            <person name="Ryan E.M."/>
            <person name="Malmstrom R.R."/>
            <person name="Blanchard J."/>
            <person name="Woyke T."/>
        </authorList>
    </citation>
    <scope>NUCLEOTIDE SEQUENCE</scope>
    <source>
        <strain evidence="2">TEV1</strain>
    </source>
</reference>
<keyword evidence="1" id="KW-0472">Membrane</keyword>
<evidence type="ECO:0008006" key="3">
    <source>
        <dbReference type="Google" id="ProtNLM"/>
    </source>
</evidence>
<dbReference type="EMBL" id="MK071982">
    <property type="protein sequence ID" value="AYV75989.1"/>
    <property type="molecule type" value="Genomic_DNA"/>
</dbReference>
<name>A0A3G4ZRD5_9VIRU</name>
<gene>
    <name evidence="2" type="ORF">Terrestrivirus4_37</name>
</gene>
<proteinExistence type="predicted"/>
<keyword evidence="1" id="KW-1133">Transmembrane helix</keyword>
<evidence type="ECO:0000313" key="2">
    <source>
        <dbReference type="EMBL" id="AYV75989.1"/>
    </source>
</evidence>
<feature type="transmembrane region" description="Helical" evidence="1">
    <location>
        <begin position="111"/>
        <end position="131"/>
    </location>
</feature>
<organism evidence="2">
    <name type="scientific">Terrestrivirus sp</name>
    <dbReference type="NCBI Taxonomy" id="2487775"/>
    <lineage>
        <taxon>Viruses</taxon>
        <taxon>Varidnaviria</taxon>
        <taxon>Bamfordvirae</taxon>
        <taxon>Nucleocytoviricota</taxon>
        <taxon>Megaviricetes</taxon>
        <taxon>Imitervirales</taxon>
        <taxon>Mimiviridae</taxon>
        <taxon>Klosneuvirinae</taxon>
    </lineage>
</organism>
<keyword evidence="1" id="KW-0812">Transmembrane</keyword>
<protein>
    <recommendedName>
        <fullName evidence="3">Transmembrane protein</fullName>
    </recommendedName>
</protein>